<comment type="caution">
    <text evidence="2">The sequence shown here is derived from an EMBL/GenBank/DDBJ whole genome shotgun (WGS) entry which is preliminary data.</text>
</comment>
<keyword evidence="1" id="KW-1133">Transmembrane helix</keyword>
<feature type="transmembrane region" description="Helical" evidence="1">
    <location>
        <begin position="367"/>
        <end position="384"/>
    </location>
</feature>
<organism evidence="2 3">
    <name type="scientific">Qipengyuania atrilutea</name>
    <dbReference type="NCBI Taxonomy" id="2744473"/>
    <lineage>
        <taxon>Bacteria</taxon>
        <taxon>Pseudomonadati</taxon>
        <taxon>Pseudomonadota</taxon>
        <taxon>Alphaproteobacteria</taxon>
        <taxon>Sphingomonadales</taxon>
        <taxon>Erythrobacteraceae</taxon>
        <taxon>Qipengyuania</taxon>
    </lineage>
</organism>
<feature type="transmembrane region" description="Helical" evidence="1">
    <location>
        <begin position="95"/>
        <end position="116"/>
    </location>
</feature>
<dbReference type="EMBL" id="JABWGV010000003">
    <property type="protein sequence ID" value="NVD45528.1"/>
    <property type="molecule type" value="Genomic_DNA"/>
</dbReference>
<feature type="transmembrane region" description="Helical" evidence="1">
    <location>
        <begin position="337"/>
        <end position="361"/>
    </location>
</feature>
<dbReference type="RefSeq" id="WP_176267795.1">
    <property type="nucleotide sequence ID" value="NZ_JABWGV010000003.1"/>
</dbReference>
<name>A0A850H6Q6_9SPHN</name>
<gene>
    <name evidence="2" type="ORF">HUV48_10970</name>
</gene>
<keyword evidence="3" id="KW-1185">Reference proteome</keyword>
<evidence type="ECO:0000313" key="3">
    <source>
        <dbReference type="Proteomes" id="UP000561438"/>
    </source>
</evidence>
<evidence type="ECO:0000256" key="1">
    <source>
        <dbReference type="SAM" id="Phobius"/>
    </source>
</evidence>
<reference evidence="2 3" key="1">
    <citation type="submission" date="2020-06" db="EMBL/GenBank/DDBJ databases">
        <title>Altererythrobacter sp. HHU K3-1.</title>
        <authorList>
            <person name="Zhang D."/>
            <person name="Xue H."/>
        </authorList>
    </citation>
    <scope>NUCLEOTIDE SEQUENCE [LARGE SCALE GENOMIC DNA]</scope>
    <source>
        <strain evidence="2 3">HHU K3-1</strain>
    </source>
</reference>
<dbReference type="NCBIfam" id="TIGR04370">
    <property type="entry name" value="glyco_rpt_poly"/>
    <property type="match status" value="1"/>
</dbReference>
<accession>A0A850H6Q6</accession>
<feature type="transmembrane region" description="Helical" evidence="1">
    <location>
        <begin position="56"/>
        <end position="74"/>
    </location>
</feature>
<keyword evidence="1" id="KW-0812">Transmembrane</keyword>
<evidence type="ECO:0000313" key="2">
    <source>
        <dbReference type="EMBL" id="NVD45528.1"/>
    </source>
</evidence>
<protein>
    <submittedName>
        <fullName evidence="2">Oligosaccharide repeat unit polymerase</fullName>
    </submittedName>
</protein>
<feature type="transmembrane region" description="Helical" evidence="1">
    <location>
        <begin position="210"/>
        <end position="231"/>
    </location>
</feature>
<feature type="transmembrane region" description="Helical" evidence="1">
    <location>
        <begin position="12"/>
        <end position="36"/>
    </location>
</feature>
<dbReference type="AlphaFoldDB" id="A0A850H6Q6"/>
<feature type="transmembrane region" description="Helical" evidence="1">
    <location>
        <begin position="144"/>
        <end position="165"/>
    </location>
</feature>
<feature type="transmembrane region" description="Helical" evidence="1">
    <location>
        <begin position="396"/>
        <end position="415"/>
    </location>
</feature>
<keyword evidence="1" id="KW-0472">Membrane</keyword>
<sequence>MFWFLRLRQASFAHPATLYLAFHGFVFVLRPLVAYFYDFDFVYRLYEFYPSQSDKITVILGANLAMLVFVLTAVKLCGEPLQKLEESRFEEARRLLAKPILITAGIVGPLAVWSQINVWGSRAREFETMIRDAATGINVNTTNIGWLTDTSMMLAPLAVLLVWLARYRWYSWPLFAGFAVLQAGTGFRAPLVFAVLAICLSYLLEKGSKWPAWRGFALMLAVATAFNLIVLDRGSSVRQVFIGERSARVVDIDRLKPLEHMDFANLEYFEYVVYAVPQRSGSYDYFANNLQIFTEPVPRALWPEKPVGSPVQFFSLQDYGHPTGLTVSLPGMGWMSLGYVGIVIQAFAIALLYSLVYRWFARQRGSAVTYLAYSLVAASSIIVFRDGTLLSFVRVLPFYLGPLVLTLAIARLYGWKPARPSPRCMFEGQGARHPHTLTPKERRERLAAMAERQASLSN</sequence>
<feature type="transmembrane region" description="Helical" evidence="1">
    <location>
        <begin position="186"/>
        <end position="204"/>
    </location>
</feature>
<dbReference type="Proteomes" id="UP000561438">
    <property type="component" value="Unassembled WGS sequence"/>
</dbReference>
<proteinExistence type="predicted"/>